<feature type="domain" description="ABC transporter" evidence="11">
    <location>
        <begin position="2"/>
        <end position="237"/>
    </location>
</feature>
<evidence type="ECO:0000256" key="9">
    <source>
        <dbReference type="PROSITE-ProRule" id="PRU00703"/>
    </source>
</evidence>
<organism evidence="13 15">
    <name type="scientific">Paenibacillus urinalis</name>
    <dbReference type="NCBI Taxonomy" id="521520"/>
    <lineage>
        <taxon>Bacteria</taxon>
        <taxon>Bacillati</taxon>
        <taxon>Bacillota</taxon>
        <taxon>Bacilli</taxon>
        <taxon>Bacillales</taxon>
        <taxon>Paenibacillaceae</taxon>
        <taxon>Paenibacillus</taxon>
    </lineage>
</organism>
<dbReference type="InterPro" id="IPR005892">
    <property type="entry name" value="Gly-betaine_transp_ATP-bd"/>
</dbReference>
<dbReference type="Gene3D" id="3.40.50.300">
    <property type="entry name" value="P-loop containing nucleotide triphosphate hydrolases"/>
    <property type="match status" value="1"/>
</dbReference>
<evidence type="ECO:0000313" key="13">
    <source>
        <dbReference type="EMBL" id="WDH84275.1"/>
    </source>
</evidence>
<dbReference type="InterPro" id="IPR003593">
    <property type="entry name" value="AAA+_ATPase"/>
</dbReference>
<dbReference type="Proteomes" id="UP001221519">
    <property type="component" value="Chromosome"/>
</dbReference>
<dbReference type="PANTHER" id="PTHR43117:SF4">
    <property type="entry name" value="OSMOPROTECTANT IMPORT ATP-BINDING PROTEIN OSMV"/>
    <property type="match status" value="1"/>
</dbReference>
<sequence>MIEFKGVKKVYDDGFEALKGINLEIKRGEITVFIGPSGCGKTTTMRMINRLNVPSHGQILINGDDISKMDAVELRRKIGYVIQSVGLFPNMTIAKNVGVVPRLQKWDKEKIDSRVNELMNQVRLSPETFGNRYPSELSGGQQQRIGVIRALAADPDIILLDEPFSALDPISREELQDELIRLQTEVKKTIVFVTHDMDEAIKLADTIVLMKDGQIEQVGTPDQILRHPASPFVESFIGKNRMISNNDSDFPNVEEVMIDNPATAFPTRGIAESVTILQRRKVDSLVIVDKSKRLLGTVTIYQLIKHYREEDKKIADIMTPVEHVVQRGTSVTTALAILNEHHLSNLPVVDEHGQFLGLITRGSVVRLLADVYTPDTEEADANANL</sequence>
<keyword evidence="5 10" id="KW-0067">ATP-binding</keyword>
<evidence type="ECO:0000256" key="7">
    <source>
        <dbReference type="ARBA" id="ARBA00052482"/>
    </source>
</evidence>
<evidence type="ECO:0000313" key="14">
    <source>
        <dbReference type="EMBL" id="WDI03917.1"/>
    </source>
</evidence>
<evidence type="ECO:0000259" key="12">
    <source>
        <dbReference type="PROSITE" id="PS51371"/>
    </source>
</evidence>
<dbReference type="InterPro" id="IPR046342">
    <property type="entry name" value="CBS_dom_sf"/>
</dbReference>
<dbReference type="Pfam" id="PF00005">
    <property type="entry name" value="ABC_tran"/>
    <property type="match status" value="1"/>
</dbReference>
<evidence type="ECO:0000256" key="1">
    <source>
        <dbReference type="ARBA" id="ARBA00005417"/>
    </source>
</evidence>
<evidence type="ECO:0000313" key="15">
    <source>
        <dbReference type="Proteomes" id="UP001220962"/>
    </source>
</evidence>
<comment type="subunit">
    <text evidence="8">The complex is composed of two ATP-binding proteins (OpuCA), two transmembrane proteins (OpuCB and OpuCD) and a solute-binding protein (OpuCC).</text>
</comment>
<reference evidence="13 16" key="1">
    <citation type="submission" date="2023-02" db="EMBL/GenBank/DDBJ databases">
        <title>Pathogen: clinical or host-associated sample.</title>
        <authorList>
            <person name="Hergert J."/>
            <person name="Casey R."/>
            <person name="Wagner J."/>
            <person name="Young E.L."/>
            <person name="Oakeson K.F."/>
        </authorList>
    </citation>
    <scope>NUCLEOTIDE SEQUENCE</scope>
    <source>
        <strain evidence="14 16">2022CK-00829</strain>
        <strain evidence="13">2022CK-00830</strain>
    </source>
</reference>
<comment type="similarity">
    <text evidence="1 10">Belongs to the ABC transporter superfamily.</text>
</comment>
<dbReference type="Pfam" id="PF00571">
    <property type="entry name" value="CBS"/>
    <property type="match status" value="2"/>
</dbReference>
<dbReference type="PROSITE" id="PS00211">
    <property type="entry name" value="ABC_TRANSPORTER_1"/>
    <property type="match status" value="1"/>
</dbReference>
<dbReference type="PROSITE" id="PS51371">
    <property type="entry name" value="CBS"/>
    <property type="match status" value="2"/>
</dbReference>
<dbReference type="PANTHER" id="PTHR43117">
    <property type="entry name" value="OSMOPROTECTANT IMPORT ATP-BINDING PROTEIN OSMV"/>
    <property type="match status" value="1"/>
</dbReference>
<keyword evidence="2 10" id="KW-0813">Transport</keyword>
<keyword evidence="10" id="KW-0997">Cell inner membrane</keyword>
<dbReference type="GO" id="GO:0016887">
    <property type="term" value="F:ATP hydrolysis activity"/>
    <property type="evidence" value="ECO:0007669"/>
    <property type="project" value="UniProtKB-UniRule"/>
</dbReference>
<dbReference type="NCBIfam" id="TIGR01186">
    <property type="entry name" value="proV"/>
    <property type="match status" value="1"/>
</dbReference>
<dbReference type="AlphaFoldDB" id="A0AAX3N3F4"/>
<dbReference type="GO" id="GO:0006865">
    <property type="term" value="P:amino acid transport"/>
    <property type="evidence" value="ECO:0007669"/>
    <property type="project" value="UniProtKB-UniRule"/>
</dbReference>
<dbReference type="EMBL" id="CP118108">
    <property type="protein sequence ID" value="WDI03917.1"/>
    <property type="molecule type" value="Genomic_DNA"/>
</dbReference>
<dbReference type="EC" id="7.6.2.9" evidence="10"/>
<keyword evidence="4 10" id="KW-0547">Nucleotide-binding</keyword>
<proteinExistence type="inferred from homology"/>
<dbReference type="SUPFAM" id="SSF52540">
    <property type="entry name" value="P-loop containing nucleoside triphosphate hydrolases"/>
    <property type="match status" value="1"/>
</dbReference>
<dbReference type="SMART" id="SM00116">
    <property type="entry name" value="CBS"/>
    <property type="match status" value="2"/>
</dbReference>
<dbReference type="GO" id="GO:0031460">
    <property type="term" value="P:glycine betaine transport"/>
    <property type="evidence" value="ECO:0007669"/>
    <property type="project" value="InterPro"/>
</dbReference>
<keyword evidence="16" id="KW-1185">Reference proteome</keyword>
<comment type="subunit">
    <text evidence="10">The complex is probably composed of two ATP-binding proteins, two transmembrane proteins and a solute-binding protein.</text>
</comment>
<dbReference type="SMART" id="SM00382">
    <property type="entry name" value="AAA"/>
    <property type="match status" value="1"/>
</dbReference>
<comment type="catalytic activity">
    <reaction evidence="7">
        <text>a quaternary ammonium(out) + ATP + H2O = a quaternary ammonium(in) + ADP + phosphate + H(+)</text>
        <dbReference type="Rhea" id="RHEA:11036"/>
        <dbReference type="ChEBI" id="CHEBI:15377"/>
        <dbReference type="ChEBI" id="CHEBI:15378"/>
        <dbReference type="ChEBI" id="CHEBI:30616"/>
        <dbReference type="ChEBI" id="CHEBI:35267"/>
        <dbReference type="ChEBI" id="CHEBI:43474"/>
        <dbReference type="ChEBI" id="CHEBI:456216"/>
        <dbReference type="EC" id="7.6.2.9"/>
    </reaction>
</comment>
<protein>
    <recommendedName>
        <fullName evidence="10">Quaternary amine transport ATP-binding protein</fullName>
        <ecNumber evidence="10">7.6.2.9</ecNumber>
    </recommendedName>
</protein>
<gene>
    <name evidence="13" type="ORF">PUW23_08700</name>
    <name evidence="14" type="ORF">PUW25_08180</name>
</gene>
<keyword evidence="10" id="KW-1003">Cell membrane</keyword>
<evidence type="ECO:0000256" key="4">
    <source>
        <dbReference type="ARBA" id="ARBA00022741"/>
    </source>
</evidence>
<dbReference type="GO" id="GO:0015418">
    <property type="term" value="F:ABC-type quaternary ammonium compound transporting activity"/>
    <property type="evidence" value="ECO:0007669"/>
    <property type="project" value="UniProtKB-EC"/>
</dbReference>
<feature type="domain" description="CBS" evidence="12">
    <location>
        <begin position="257"/>
        <end position="313"/>
    </location>
</feature>
<dbReference type="InterPro" id="IPR017871">
    <property type="entry name" value="ABC_transporter-like_CS"/>
</dbReference>
<dbReference type="GO" id="GO:0005524">
    <property type="term" value="F:ATP binding"/>
    <property type="evidence" value="ECO:0007669"/>
    <property type="project" value="UniProtKB-UniRule"/>
</dbReference>
<evidence type="ECO:0000256" key="6">
    <source>
        <dbReference type="ARBA" id="ARBA00023122"/>
    </source>
</evidence>
<dbReference type="InterPro" id="IPR003439">
    <property type="entry name" value="ABC_transporter-like_ATP-bd"/>
</dbReference>
<dbReference type="InterPro" id="IPR000644">
    <property type="entry name" value="CBS_dom"/>
</dbReference>
<dbReference type="FunFam" id="3.40.50.300:FF:000425">
    <property type="entry name" value="Probable ABC transporter, ATP-binding subunit"/>
    <property type="match status" value="1"/>
</dbReference>
<name>A0AAX3N3F4_9BACL</name>
<dbReference type="GO" id="GO:0005886">
    <property type="term" value="C:plasma membrane"/>
    <property type="evidence" value="ECO:0007669"/>
    <property type="project" value="UniProtKB-SubCell"/>
</dbReference>
<keyword evidence="10" id="KW-0472">Membrane</keyword>
<evidence type="ECO:0000256" key="3">
    <source>
        <dbReference type="ARBA" id="ARBA00022737"/>
    </source>
</evidence>
<comment type="subcellular location">
    <subcellularLocation>
        <location evidence="10">Cell inner membrane</location>
        <topology evidence="10">Peripheral membrane protein</topology>
    </subcellularLocation>
</comment>
<dbReference type="Proteomes" id="UP001220962">
    <property type="component" value="Chromosome"/>
</dbReference>
<evidence type="ECO:0000259" key="11">
    <source>
        <dbReference type="PROSITE" id="PS50893"/>
    </source>
</evidence>
<dbReference type="PROSITE" id="PS50893">
    <property type="entry name" value="ABC_TRANSPORTER_2"/>
    <property type="match status" value="1"/>
</dbReference>
<evidence type="ECO:0000256" key="10">
    <source>
        <dbReference type="RuleBase" id="RU369116"/>
    </source>
</evidence>
<dbReference type="RefSeq" id="WP_047909912.1">
    <property type="nucleotide sequence ID" value="NZ_CP118101.1"/>
</dbReference>
<dbReference type="InterPro" id="IPR027417">
    <property type="entry name" value="P-loop_NTPase"/>
</dbReference>
<evidence type="ECO:0000256" key="2">
    <source>
        <dbReference type="ARBA" id="ARBA00022448"/>
    </source>
</evidence>
<accession>A0AAX3N3F4</accession>
<dbReference type="SUPFAM" id="SSF54631">
    <property type="entry name" value="CBS-domain pair"/>
    <property type="match status" value="1"/>
</dbReference>
<dbReference type="Gene3D" id="3.10.580.10">
    <property type="entry name" value="CBS-domain"/>
    <property type="match status" value="1"/>
</dbReference>
<feature type="domain" description="CBS" evidence="12">
    <location>
        <begin position="318"/>
        <end position="377"/>
    </location>
</feature>
<evidence type="ECO:0000256" key="5">
    <source>
        <dbReference type="ARBA" id="ARBA00022840"/>
    </source>
</evidence>
<evidence type="ECO:0000256" key="8">
    <source>
        <dbReference type="ARBA" id="ARBA00063934"/>
    </source>
</evidence>
<evidence type="ECO:0000313" key="16">
    <source>
        <dbReference type="Proteomes" id="UP001221519"/>
    </source>
</evidence>
<keyword evidence="6 9" id="KW-0129">CBS domain</keyword>
<keyword evidence="3" id="KW-0677">Repeat</keyword>
<dbReference type="EMBL" id="CP118101">
    <property type="protein sequence ID" value="WDH84275.1"/>
    <property type="molecule type" value="Genomic_DNA"/>
</dbReference>